<dbReference type="InterPro" id="IPR039421">
    <property type="entry name" value="Type_1_exporter"/>
</dbReference>
<dbReference type="Proteomes" id="UP000822142">
    <property type="component" value="Unassembled WGS sequence"/>
</dbReference>
<evidence type="ECO:0000313" key="10">
    <source>
        <dbReference type="EMBL" id="NSJ86172.1"/>
    </source>
</evidence>
<dbReference type="InterPro" id="IPR027417">
    <property type="entry name" value="P-loop_NTPase"/>
</dbReference>
<comment type="caution">
    <text evidence="10">The sequence shown here is derived from an EMBL/GenBank/DDBJ whole genome shotgun (WGS) entry which is preliminary data.</text>
</comment>
<evidence type="ECO:0000256" key="4">
    <source>
        <dbReference type="ARBA" id="ARBA00022840"/>
    </source>
</evidence>
<feature type="transmembrane region" description="Helical" evidence="7">
    <location>
        <begin position="52"/>
        <end position="77"/>
    </location>
</feature>
<feature type="transmembrane region" description="Helical" evidence="7">
    <location>
        <begin position="133"/>
        <end position="151"/>
    </location>
</feature>
<dbReference type="PANTHER" id="PTHR43394">
    <property type="entry name" value="ATP-DEPENDENT PERMEASE MDL1, MITOCHONDRIAL"/>
    <property type="match status" value="1"/>
</dbReference>
<accession>A0ABX2IBB8</accession>
<dbReference type="CDD" id="cd18548">
    <property type="entry name" value="ABC_6TM_Tm287_like"/>
    <property type="match status" value="1"/>
</dbReference>
<dbReference type="Pfam" id="PF00005">
    <property type="entry name" value="ABC_tran"/>
    <property type="match status" value="1"/>
</dbReference>
<evidence type="ECO:0000256" key="7">
    <source>
        <dbReference type="SAM" id="Phobius"/>
    </source>
</evidence>
<evidence type="ECO:0000313" key="11">
    <source>
        <dbReference type="Proteomes" id="UP000822142"/>
    </source>
</evidence>
<comment type="subcellular location">
    <subcellularLocation>
        <location evidence="1">Cell membrane</location>
        <topology evidence="1">Multi-pass membrane protein</topology>
    </subcellularLocation>
</comment>
<dbReference type="Pfam" id="PF00664">
    <property type="entry name" value="ABC_membrane"/>
    <property type="match status" value="1"/>
</dbReference>
<protein>
    <submittedName>
        <fullName evidence="10">ABC transporter ATP-binding protein</fullName>
    </submittedName>
</protein>
<feature type="transmembrane region" description="Helical" evidence="7">
    <location>
        <begin position="157"/>
        <end position="178"/>
    </location>
</feature>
<dbReference type="Gene3D" id="3.40.50.300">
    <property type="entry name" value="P-loop containing nucleotide triphosphate hydrolases"/>
    <property type="match status" value="1"/>
</dbReference>
<dbReference type="SUPFAM" id="SSF52540">
    <property type="entry name" value="P-loop containing nucleoside triphosphate hydrolases"/>
    <property type="match status" value="1"/>
</dbReference>
<dbReference type="InterPro" id="IPR011527">
    <property type="entry name" value="ABC1_TM_dom"/>
</dbReference>
<dbReference type="EMBL" id="JAAITA010000008">
    <property type="protein sequence ID" value="NSJ86172.1"/>
    <property type="molecule type" value="Genomic_DNA"/>
</dbReference>
<gene>
    <name evidence="10" type="ORF">G5A70_08275</name>
</gene>
<dbReference type="InterPro" id="IPR036640">
    <property type="entry name" value="ABC1_TM_sf"/>
</dbReference>
<keyword evidence="11" id="KW-1185">Reference proteome</keyword>
<dbReference type="SUPFAM" id="SSF90123">
    <property type="entry name" value="ABC transporter transmembrane region"/>
    <property type="match status" value="1"/>
</dbReference>
<evidence type="ECO:0000256" key="5">
    <source>
        <dbReference type="ARBA" id="ARBA00022989"/>
    </source>
</evidence>
<feature type="transmembrane region" description="Helical" evidence="7">
    <location>
        <begin position="237"/>
        <end position="255"/>
    </location>
</feature>
<dbReference type="InterPro" id="IPR003439">
    <property type="entry name" value="ABC_transporter-like_ATP-bd"/>
</dbReference>
<reference evidence="10 11" key="1">
    <citation type="journal article" date="2020" name="Cell Host Microbe">
        <title>Functional and Genomic Variation between Human-Derived Isolates of Lachnospiraceae Reveals Inter- and Intra-Species Diversity.</title>
        <authorList>
            <person name="Sorbara M.T."/>
            <person name="Littmann E.R."/>
            <person name="Fontana E."/>
            <person name="Moody T.U."/>
            <person name="Kohout C.E."/>
            <person name="Gjonbalaj M."/>
            <person name="Eaton V."/>
            <person name="Seok R."/>
            <person name="Leiner I.M."/>
            <person name="Pamer E.G."/>
        </authorList>
    </citation>
    <scope>NUCLEOTIDE SEQUENCE [LARGE SCALE GENOMIC DNA]</scope>
    <source>
        <strain evidence="10 11">MSK.15.26</strain>
    </source>
</reference>
<proteinExistence type="predicted"/>
<dbReference type="RefSeq" id="WP_173749195.1">
    <property type="nucleotide sequence ID" value="NZ_JAAITA010000008.1"/>
</dbReference>
<dbReference type="InterPro" id="IPR017871">
    <property type="entry name" value="ABC_transporter-like_CS"/>
</dbReference>
<evidence type="ECO:0000256" key="1">
    <source>
        <dbReference type="ARBA" id="ARBA00004651"/>
    </source>
</evidence>
<dbReference type="SMART" id="SM00382">
    <property type="entry name" value="AAA"/>
    <property type="match status" value="1"/>
</dbReference>
<keyword evidence="4 10" id="KW-0067">ATP-binding</keyword>
<dbReference type="PROSITE" id="PS50893">
    <property type="entry name" value="ABC_TRANSPORTER_2"/>
    <property type="match status" value="1"/>
</dbReference>
<dbReference type="Gene3D" id="1.20.1560.10">
    <property type="entry name" value="ABC transporter type 1, transmembrane domain"/>
    <property type="match status" value="1"/>
</dbReference>
<evidence type="ECO:0000256" key="3">
    <source>
        <dbReference type="ARBA" id="ARBA00022741"/>
    </source>
</evidence>
<organism evidence="10 11">
    <name type="scientific">Blautia hansenii</name>
    <name type="common">Ruminococcus hansenii</name>
    <dbReference type="NCBI Taxonomy" id="1322"/>
    <lineage>
        <taxon>Bacteria</taxon>
        <taxon>Bacillati</taxon>
        <taxon>Bacillota</taxon>
        <taxon>Clostridia</taxon>
        <taxon>Lachnospirales</taxon>
        <taxon>Lachnospiraceae</taxon>
        <taxon>Blautia</taxon>
    </lineage>
</organism>
<sequence>MRRLAVYLKNYKKESILAPFFKFLEVVFDLLVPVVIARMIDVGIAGNNREVIIQNFFILLLMAAAGLTVSITAQFFAAKASTGFAAELRQAVFDHVQSFSFSQLDRLGTDTLITRLTDDINQVQNGLNMGLRLLLRSPFIVLGSMVMAFTVNVRCALIFVVAIPVLFLAVFLIMYLSIPLFRNVQGKLDKVTGLTRENLTGVRVIRAFCREQESVAEFDLHNRELTKLNEFVGKLSALLNPLTYVLINLATVILISRAGIQVHLGNMQQGEVVALYNYMAQMIIELIKLASLIITLNKSAACAGRVADILKITPAMDYPEETAAHTPSACAVAFEHVTFSYPDTGAPSLSDISFSVEKGQTVGIIGGTGSGKTTLVNLIARFYDATEGQVLLDGQNIRNYTQDVLREKIGVVPQKAALFKGTIRENMKWGREDATDEEIWAALSMAQAREIVEKKEGQLDFHLTQNGKNLSGGQRQRLTIARALVKNPEILILDDSASALDFATDAALRKALHALRGNVTTFLVSQRSASIRHAEQILVLDDGLLVGKGTHDQLVDSCETYREIFFSQFPEERTKYTENHKAESFPASKREGNP</sequence>
<dbReference type="PROSITE" id="PS50929">
    <property type="entry name" value="ABC_TM1F"/>
    <property type="match status" value="1"/>
</dbReference>
<dbReference type="GO" id="GO:0005524">
    <property type="term" value="F:ATP binding"/>
    <property type="evidence" value="ECO:0007669"/>
    <property type="project" value="UniProtKB-KW"/>
</dbReference>
<keyword evidence="2 7" id="KW-0812">Transmembrane</keyword>
<dbReference type="PROSITE" id="PS00211">
    <property type="entry name" value="ABC_TRANSPORTER_1"/>
    <property type="match status" value="1"/>
</dbReference>
<name>A0ABX2IBB8_BLAHA</name>
<keyword evidence="5 7" id="KW-1133">Transmembrane helix</keyword>
<dbReference type="InterPro" id="IPR003593">
    <property type="entry name" value="AAA+_ATPase"/>
</dbReference>
<evidence type="ECO:0000259" key="8">
    <source>
        <dbReference type="PROSITE" id="PS50893"/>
    </source>
</evidence>
<evidence type="ECO:0000256" key="2">
    <source>
        <dbReference type="ARBA" id="ARBA00022692"/>
    </source>
</evidence>
<keyword evidence="3" id="KW-0547">Nucleotide-binding</keyword>
<feature type="transmembrane region" description="Helical" evidence="7">
    <location>
        <begin position="20"/>
        <end position="40"/>
    </location>
</feature>
<feature type="domain" description="ABC transmembrane type-1" evidence="9">
    <location>
        <begin position="16"/>
        <end position="298"/>
    </location>
</feature>
<feature type="domain" description="ABC transporter" evidence="8">
    <location>
        <begin position="332"/>
        <end position="567"/>
    </location>
</feature>
<evidence type="ECO:0000256" key="6">
    <source>
        <dbReference type="ARBA" id="ARBA00023136"/>
    </source>
</evidence>
<evidence type="ECO:0000259" key="9">
    <source>
        <dbReference type="PROSITE" id="PS50929"/>
    </source>
</evidence>
<feature type="transmembrane region" description="Helical" evidence="7">
    <location>
        <begin position="275"/>
        <end position="296"/>
    </location>
</feature>
<dbReference type="PANTHER" id="PTHR43394:SF1">
    <property type="entry name" value="ATP-BINDING CASSETTE SUB-FAMILY B MEMBER 10, MITOCHONDRIAL"/>
    <property type="match status" value="1"/>
</dbReference>
<keyword evidence="6 7" id="KW-0472">Membrane</keyword>